<evidence type="ECO:0000313" key="5">
    <source>
        <dbReference type="EMBL" id="CAF0724321.1"/>
    </source>
</evidence>
<dbReference type="PROSITE" id="PS50250">
    <property type="entry name" value="PCI"/>
    <property type="match status" value="1"/>
</dbReference>
<reference evidence="5" key="1">
    <citation type="submission" date="2021-02" db="EMBL/GenBank/DDBJ databases">
        <authorList>
            <person name="Nowell W R."/>
        </authorList>
    </citation>
    <scope>NUCLEOTIDE SEQUENCE</scope>
    <source>
        <strain evidence="5">Ploen Becks lab</strain>
    </source>
</reference>
<dbReference type="GO" id="GO:0008541">
    <property type="term" value="C:proteasome regulatory particle, lid subcomplex"/>
    <property type="evidence" value="ECO:0007669"/>
    <property type="project" value="TreeGrafter"/>
</dbReference>
<dbReference type="Gene3D" id="1.25.40.10">
    <property type="entry name" value="Tetratricopeptide repeat domain"/>
    <property type="match status" value="1"/>
</dbReference>
<evidence type="ECO:0000256" key="2">
    <source>
        <dbReference type="ARBA" id="ARBA00022942"/>
    </source>
</evidence>
<dbReference type="GO" id="GO:0042176">
    <property type="term" value="P:regulation of protein catabolic process"/>
    <property type="evidence" value="ECO:0007669"/>
    <property type="project" value="InterPro"/>
</dbReference>
<dbReference type="GO" id="GO:0006511">
    <property type="term" value="P:ubiquitin-dependent protein catabolic process"/>
    <property type="evidence" value="ECO:0007669"/>
    <property type="project" value="TreeGrafter"/>
</dbReference>
<dbReference type="Pfam" id="PF08375">
    <property type="entry name" value="Rpn3_C"/>
    <property type="match status" value="1"/>
</dbReference>
<comment type="caution">
    <text evidence="5">The sequence shown here is derived from an EMBL/GenBank/DDBJ whole genome shotgun (WGS) entry which is preliminary data.</text>
</comment>
<evidence type="ECO:0000256" key="1">
    <source>
        <dbReference type="ARBA" id="ARBA00007912"/>
    </source>
</evidence>
<dbReference type="InterPro" id="IPR036390">
    <property type="entry name" value="WH_DNA-bd_sf"/>
</dbReference>
<dbReference type="SMART" id="SM00753">
    <property type="entry name" value="PAM"/>
    <property type="match status" value="1"/>
</dbReference>
<dbReference type="InterPro" id="IPR013586">
    <property type="entry name" value="PSMD3_C"/>
</dbReference>
<feature type="compositionally biased region" description="Basic and acidic residues" evidence="3">
    <location>
        <begin position="495"/>
        <end position="518"/>
    </location>
</feature>
<accession>A0A813MY77</accession>
<dbReference type="AlphaFoldDB" id="A0A813MY77"/>
<gene>
    <name evidence="5" type="ORF">OXX778_LOCUS2408</name>
</gene>
<dbReference type="PANTHER" id="PTHR10758:SF2">
    <property type="entry name" value="26S PROTEASOME NON-ATPASE REGULATORY SUBUNIT 3"/>
    <property type="match status" value="1"/>
</dbReference>
<feature type="region of interest" description="Disordered" evidence="3">
    <location>
        <begin position="1"/>
        <end position="29"/>
    </location>
</feature>
<comment type="similarity">
    <text evidence="1">Belongs to the proteasome subunit S3 family.</text>
</comment>
<dbReference type="OrthoDB" id="1713558at2759"/>
<dbReference type="InterPro" id="IPR057985">
    <property type="entry name" value="TPR_PSMD3_N"/>
</dbReference>
<protein>
    <recommendedName>
        <fullName evidence="4">PCI domain-containing protein</fullName>
    </recommendedName>
</protein>
<dbReference type="PANTHER" id="PTHR10758">
    <property type="entry name" value="26S PROTEASOME NON-ATPASE REGULATORY SUBUNIT 3/COP9 SIGNALOSOME COMPLEX SUBUNIT 3"/>
    <property type="match status" value="1"/>
</dbReference>
<evidence type="ECO:0000313" key="6">
    <source>
        <dbReference type="Proteomes" id="UP000663879"/>
    </source>
</evidence>
<organism evidence="5 6">
    <name type="scientific">Brachionus calyciflorus</name>
    <dbReference type="NCBI Taxonomy" id="104777"/>
    <lineage>
        <taxon>Eukaryota</taxon>
        <taxon>Metazoa</taxon>
        <taxon>Spiralia</taxon>
        <taxon>Gnathifera</taxon>
        <taxon>Rotifera</taxon>
        <taxon>Eurotatoria</taxon>
        <taxon>Monogononta</taxon>
        <taxon>Pseudotrocha</taxon>
        <taxon>Ploima</taxon>
        <taxon>Brachionidae</taxon>
        <taxon>Brachionus</taxon>
    </lineage>
</organism>
<dbReference type="GO" id="GO:0030234">
    <property type="term" value="F:enzyme regulator activity"/>
    <property type="evidence" value="ECO:0007669"/>
    <property type="project" value="InterPro"/>
</dbReference>
<dbReference type="Pfam" id="PF01399">
    <property type="entry name" value="PCI"/>
    <property type="match status" value="1"/>
</dbReference>
<dbReference type="InterPro" id="IPR050756">
    <property type="entry name" value="CSN3"/>
</dbReference>
<name>A0A813MY77_9BILA</name>
<proteinExistence type="inferred from homology"/>
<dbReference type="InterPro" id="IPR000717">
    <property type="entry name" value="PCI_dom"/>
</dbReference>
<dbReference type="SMART" id="SM00088">
    <property type="entry name" value="PINT"/>
    <property type="match status" value="1"/>
</dbReference>
<keyword evidence="2" id="KW-0647">Proteasome</keyword>
<feature type="domain" description="PCI" evidence="4">
    <location>
        <begin position="279"/>
        <end position="458"/>
    </location>
</feature>
<dbReference type="EMBL" id="CAJNOC010000186">
    <property type="protein sequence ID" value="CAF0724321.1"/>
    <property type="molecule type" value="Genomic_DNA"/>
</dbReference>
<keyword evidence="6" id="KW-1185">Reference proteome</keyword>
<dbReference type="Pfam" id="PF25573">
    <property type="entry name" value="TPR_PSMD3_N"/>
    <property type="match status" value="1"/>
</dbReference>
<dbReference type="InterPro" id="IPR011990">
    <property type="entry name" value="TPR-like_helical_dom_sf"/>
</dbReference>
<evidence type="ECO:0000259" key="4">
    <source>
        <dbReference type="PROSITE" id="PS50250"/>
    </source>
</evidence>
<dbReference type="Proteomes" id="UP000663879">
    <property type="component" value="Unassembled WGS sequence"/>
</dbReference>
<evidence type="ECO:0000256" key="3">
    <source>
        <dbReference type="SAM" id="MobiDB-lite"/>
    </source>
</evidence>
<dbReference type="SUPFAM" id="SSF46785">
    <property type="entry name" value="Winged helix' DNA-binding domain"/>
    <property type="match status" value="1"/>
</dbReference>
<sequence length="527" mass="61028">MKVDEKKPETTTVPSKDSKETKEVKETKDADTLTFDDIKENVKSIEKGIQQKENRFLIRVMRTIFSTRKRLNDQVLKRVLNYYYITQSVQNDKEFLMSFIDVNAPSTQSTVAPMETDDAVPKSEPVTQVATPVQSVTTTTTTATKTKSPAILLPEVDLYIHLLVLIFAIDRQKNKQAIDLAEKMMEKITSQNRRTLDFIAARCYFFYTRIYEIAGKLDQIRYFLHSRLRTAVLRNDYEGTAVLINCLLRSYLEFNLYDQATKLVSKVTFPTQASNNEWARYLFYYGRIKAMQLEYTEAHKHLIQALRKAPQHEAVGFKQIVQKFAIVVELLLGEIPDKAVFRNPQLKKALQPYFQLTQAVRAGNLARFNQVLEKFGEKFMKEDTWTLIIRLRHNVIKTGVKMISLSYSKISLDNIAQKLQLDSAVDAEFIVAKAIRDGVIEAHIDHEGGFVQTKDLTDVYSTLDPMKVFHQRIKFCLELRNQSVKAMRFPPKKYSEELETAEERRAREEEEMEYAKEMADEDDEGFP</sequence>
<feature type="region of interest" description="Disordered" evidence="3">
    <location>
        <begin position="495"/>
        <end position="527"/>
    </location>
</feature>
<feature type="compositionally biased region" description="Basic and acidic residues" evidence="3">
    <location>
        <begin position="16"/>
        <end position="29"/>
    </location>
</feature>